<name>A0A1G7VU18_9MICO</name>
<dbReference type="SUPFAM" id="SSF51735">
    <property type="entry name" value="NAD(P)-binding Rossmann-fold domains"/>
    <property type="match status" value="1"/>
</dbReference>
<protein>
    <submittedName>
        <fullName evidence="2">Nucleoside-diphosphate-sugar epimerase</fullName>
    </submittedName>
</protein>
<dbReference type="PANTHER" id="PTHR48079:SF6">
    <property type="entry name" value="NAD(P)-BINDING DOMAIN-CONTAINING PROTEIN-RELATED"/>
    <property type="match status" value="1"/>
</dbReference>
<dbReference type="RefSeq" id="WP_091486826.1">
    <property type="nucleotide sequence ID" value="NZ_LT629692.1"/>
</dbReference>
<dbReference type="GO" id="GO:0004029">
    <property type="term" value="F:aldehyde dehydrogenase (NAD+) activity"/>
    <property type="evidence" value="ECO:0007669"/>
    <property type="project" value="TreeGrafter"/>
</dbReference>
<dbReference type="InterPro" id="IPR001509">
    <property type="entry name" value="Epimerase_deHydtase"/>
</dbReference>
<accession>A0A1G7VU18</accession>
<evidence type="ECO:0000313" key="2">
    <source>
        <dbReference type="EMBL" id="SDG63038.1"/>
    </source>
</evidence>
<sequence length="324" mass="33989">MIVLATGASGYLGRAVAAELAAAGHDVRTLQRRPSGVEGVQDILGSVTDPATVARAVDGAEGIVHLAAKVSLAGDPAQFRAVNVEGTRALLTQARRAGASRFVQVSSPSVAHAGSALAGVAAEPASPANARGEYARTKAEAEQLALAEDSMRLRVVAVRPHLVWGPGDTQLVGRIVERARRGRLPLLDGGRALIDSTYIDNAATGIVAALHRTDEAHGRAFVITNGEPRPVGELLAGICIASGVRPPRWSVPAGAARAAGSVIERAWALRPGQDEPPMTRFLAEQLSTAHWFDQRETRRTLAWAPSVSIDEGLRRLAAHTAAQR</sequence>
<dbReference type="InterPro" id="IPR051783">
    <property type="entry name" value="NAD(P)-dependent_oxidoreduct"/>
</dbReference>
<dbReference type="PANTHER" id="PTHR48079">
    <property type="entry name" value="PROTEIN YEEZ"/>
    <property type="match status" value="1"/>
</dbReference>
<evidence type="ECO:0000259" key="1">
    <source>
        <dbReference type="Pfam" id="PF01370"/>
    </source>
</evidence>
<evidence type="ECO:0000313" key="3">
    <source>
        <dbReference type="Proteomes" id="UP000199009"/>
    </source>
</evidence>
<dbReference type="EMBL" id="LT629692">
    <property type="protein sequence ID" value="SDG63038.1"/>
    <property type="molecule type" value="Genomic_DNA"/>
</dbReference>
<proteinExistence type="predicted"/>
<dbReference type="Pfam" id="PF01370">
    <property type="entry name" value="Epimerase"/>
    <property type="match status" value="1"/>
</dbReference>
<dbReference type="InterPro" id="IPR036291">
    <property type="entry name" value="NAD(P)-bd_dom_sf"/>
</dbReference>
<keyword evidence="3" id="KW-1185">Reference proteome</keyword>
<dbReference type="AlphaFoldDB" id="A0A1G7VU18"/>
<gene>
    <name evidence="2" type="ORF">SAMN04489810_0828</name>
</gene>
<dbReference type="STRING" id="370764.SAMN04489810_0828"/>
<organism evidence="2 3">
    <name type="scientific">Microbacterium pygmaeum</name>
    <dbReference type="NCBI Taxonomy" id="370764"/>
    <lineage>
        <taxon>Bacteria</taxon>
        <taxon>Bacillati</taxon>
        <taxon>Actinomycetota</taxon>
        <taxon>Actinomycetes</taxon>
        <taxon>Micrococcales</taxon>
        <taxon>Microbacteriaceae</taxon>
        <taxon>Microbacterium</taxon>
    </lineage>
</organism>
<reference evidence="2 3" key="1">
    <citation type="submission" date="2016-10" db="EMBL/GenBank/DDBJ databases">
        <authorList>
            <person name="de Groot N.N."/>
        </authorList>
    </citation>
    <scope>NUCLEOTIDE SEQUENCE [LARGE SCALE GENOMIC DNA]</scope>
    <source>
        <strain evidence="2 3">DSM 23142</strain>
    </source>
</reference>
<dbReference type="Gene3D" id="3.40.50.720">
    <property type="entry name" value="NAD(P)-binding Rossmann-like Domain"/>
    <property type="match status" value="1"/>
</dbReference>
<dbReference type="Proteomes" id="UP000199009">
    <property type="component" value="Chromosome I"/>
</dbReference>
<dbReference type="GO" id="GO:0005737">
    <property type="term" value="C:cytoplasm"/>
    <property type="evidence" value="ECO:0007669"/>
    <property type="project" value="TreeGrafter"/>
</dbReference>
<dbReference type="OrthoDB" id="3174087at2"/>
<feature type="domain" description="NAD-dependent epimerase/dehydratase" evidence="1">
    <location>
        <begin position="3"/>
        <end position="223"/>
    </location>
</feature>